<keyword evidence="2" id="KW-1185">Reference proteome</keyword>
<sequence length="78" mass="8358">MGTAGVQTHELSTGMVGTPHNGHSRCIDLGIQYRDCGNPVYWVDQVYRLGNSAQGWWKPLIMGTAGVQTLGNSVQAGL</sequence>
<evidence type="ECO:0000313" key="1">
    <source>
        <dbReference type="EMBL" id="CAI9587838.1"/>
    </source>
</evidence>
<dbReference type="Proteomes" id="UP001162483">
    <property type="component" value="Unassembled WGS sequence"/>
</dbReference>
<protein>
    <submittedName>
        <fullName evidence="1">Uncharacterized protein</fullName>
    </submittedName>
</protein>
<organism evidence="1 2">
    <name type="scientific">Staurois parvus</name>
    <dbReference type="NCBI Taxonomy" id="386267"/>
    <lineage>
        <taxon>Eukaryota</taxon>
        <taxon>Metazoa</taxon>
        <taxon>Chordata</taxon>
        <taxon>Craniata</taxon>
        <taxon>Vertebrata</taxon>
        <taxon>Euteleostomi</taxon>
        <taxon>Amphibia</taxon>
        <taxon>Batrachia</taxon>
        <taxon>Anura</taxon>
        <taxon>Neobatrachia</taxon>
        <taxon>Ranoidea</taxon>
        <taxon>Ranidae</taxon>
        <taxon>Staurois</taxon>
    </lineage>
</organism>
<name>A0ABN9EWY6_9NEOB</name>
<dbReference type="EMBL" id="CATNWA010015888">
    <property type="protein sequence ID" value="CAI9587838.1"/>
    <property type="molecule type" value="Genomic_DNA"/>
</dbReference>
<proteinExistence type="predicted"/>
<gene>
    <name evidence="1" type="ORF">SPARVUS_LOCUS10649283</name>
</gene>
<reference evidence="1" key="1">
    <citation type="submission" date="2023-05" db="EMBL/GenBank/DDBJ databases">
        <authorList>
            <person name="Stuckert A."/>
        </authorList>
    </citation>
    <scope>NUCLEOTIDE SEQUENCE</scope>
</reference>
<comment type="caution">
    <text evidence="1">The sequence shown here is derived from an EMBL/GenBank/DDBJ whole genome shotgun (WGS) entry which is preliminary data.</text>
</comment>
<evidence type="ECO:0000313" key="2">
    <source>
        <dbReference type="Proteomes" id="UP001162483"/>
    </source>
</evidence>
<accession>A0ABN9EWY6</accession>